<proteinExistence type="predicted"/>
<protein>
    <submittedName>
        <fullName evidence="1">Uncharacterized protein</fullName>
    </submittedName>
</protein>
<name>A0A380P754_WEIVI</name>
<dbReference type="Proteomes" id="UP000254621">
    <property type="component" value="Unassembled WGS sequence"/>
</dbReference>
<dbReference type="AlphaFoldDB" id="A0A380P754"/>
<dbReference type="Gene3D" id="1.20.1250.30">
    <property type="match status" value="1"/>
</dbReference>
<accession>A0A380P754</accession>
<organism evidence="1 2">
    <name type="scientific">Weissella viridescens</name>
    <name type="common">Lactobacillus viridescens</name>
    <dbReference type="NCBI Taxonomy" id="1629"/>
    <lineage>
        <taxon>Bacteria</taxon>
        <taxon>Bacillati</taxon>
        <taxon>Bacillota</taxon>
        <taxon>Bacilli</taxon>
        <taxon>Lactobacillales</taxon>
        <taxon>Lactobacillaceae</taxon>
        <taxon>Weissella</taxon>
    </lineage>
</organism>
<evidence type="ECO:0000313" key="2">
    <source>
        <dbReference type="Proteomes" id="UP000254621"/>
    </source>
</evidence>
<sequence>MPLKSIVIDEQTRSLLPQLRELVETAGFDTQYYTAENDSFDLPYDAYDPKARKPRTQIELRQQNGDLIELSQKAP</sequence>
<reference evidence="1 2" key="1">
    <citation type="submission" date="2018-06" db="EMBL/GenBank/DDBJ databases">
        <authorList>
            <consortium name="Pathogen Informatics"/>
            <person name="Doyle S."/>
        </authorList>
    </citation>
    <scope>NUCLEOTIDE SEQUENCE [LARGE SCALE GENOMIC DNA]</scope>
    <source>
        <strain evidence="1 2">NCTC13645</strain>
    </source>
</reference>
<gene>
    <name evidence="1" type="ORF">NCTC13645_02058</name>
</gene>
<evidence type="ECO:0000313" key="1">
    <source>
        <dbReference type="EMBL" id="SUP60935.1"/>
    </source>
</evidence>
<dbReference type="EMBL" id="UHIV01000005">
    <property type="protein sequence ID" value="SUP60935.1"/>
    <property type="molecule type" value="Genomic_DNA"/>
</dbReference>